<feature type="region of interest" description="Disordered" evidence="1">
    <location>
        <begin position="1"/>
        <end position="55"/>
    </location>
</feature>
<protein>
    <recommendedName>
        <fullName evidence="4">PiggyBac transposable element-derived protein domain-containing protein</fullName>
    </recommendedName>
</protein>
<accession>A0AAU9UR30</accession>
<dbReference type="AlphaFoldDB" id="A0AAU9UR30"/>
<reference evidence="2" key="1">
    <citation type="submission" date="2022-03" db="EMBL/GenBank/DDBJ databases">
        <authorList>
            <person name="Tunstrom K."/>
        </authorList>
    </citation>
    <scope>NUCLEOTIDE SEQUENCE</scope>
</reference>
<evidence type="ECO:0000256" key="1">
    <source>
        <dbReference type="SAM" id="MobiDB-lite"/>
    </source>
</evidence>
<proteinExistence type="predicted"/>
<feature type="compositionally biased region" description="Polar residues" evidence="1">
    <location>
        <begin position="15"/>
        <end position="25"/>
    </location>
</feature>
<gene>
    <name evidence="2" type="ORF">EEDITHA_LOCUS15891</name>
</gene>
<dbReference type="Proteomes" id="UP001153954">
    <property type="component" value="Unassembled WGS sequence"/>
</dbReference>
<keyword evidence="3" id="KW-1185">Reference proteome</keyword>
<organism evidence="2 3">
    <name type="scientific">Euphydryas editha</name>
    <name type="common">Edith's checkerspot</name>
    <dbReference type="NCBI Taxonomy" id="104508"/>
    <lineage>
        <taxon>Eukaryota</taxon>
        <taxon>Metazoa</taxon>
        <taxon>Ecdysozoa</taxon>
        <taxon>Arthropoda</taxon>
        <taxon>Hexapoda</taxon>
        <taxon>Insecta</taxon>
        <taxon>Pterygota</taxon>
        <taxon>Neoptera</taxon>
        <taxon>Endopterygota</taxon>
        <taxon>Lepidoptera</taxon>
        <taxon>Glossata</taxon>
        <taxon>Ditrysia</taxon>
        <taxon>Papilionoidea</taxon>
        <taxon>Nymphalidae</taxon>
        <taxon>Nymphalinae</taxon>
        <taxon>Euphydryas</taxon>
    </lineage>
</organism>
<comment type="caution">
    <text evidence="2">The sequence shown here is derived from an EMBL/GenBank/DDBJ whole genome shotgun (WGS) entry which is preliminary data.</text>
</comment>
<evidence type="ECO:0008006" key="4">
    <source>
        <dbReference type="Google" id="ProtNLM"/>
    </source>
</evidence>
<sequence length="168" mass="19312">MDREEKERQRILSILQESDSESALSDQECVEEDHLSERSHPSDTEQEISESDDDDITLSTLSHRNCSPQLEEHSTFGSTSSFYRGKDSTIWYKTPFRQNVRTRSENIIHQLPGVVSEAKSAMSEVQCWNLFITEDMLQIILMHTNSRIESKIASCTNLSKYTHVKNAL</sequence>
<feature type="compositionally biased region" description="Basic and acidic residues" evidence="1">
    <location>
        <begin position="1"/>
        <end position="10"/>
    </location>
</feature>
<evidence type="ECO:0000313" key="3">
    <source>
        <dbReference type="Proteomes" id="UP001153954"/>
    </source>
</evidence>
<evidence type="ECO:0000313" key="2">
    <source>
        <dbReference type="EMBL" id="CAH2101099.1"/>
    </source>
</evidence>
<dbReference type="EMBL" id="CAKOGL010000023">
    <property type="protein sequence ID" value="CAH2101099.1"/>
    <property type="molecule type" value="Genomic_DNA"/>
</dbReference>
<feature type="compositionally biased region" description="Basic and acidic residues" evidence="1">
    <location>
        <begin position="32"/>
        <end position="43"/>
    </location>
</feature>
<feature type="compositionally biased region" description="Acidic residues" evidence="1">
    <location>
        <begin position="44"/>
        <end position="55"/>
    </location>
</feature>
<name>A0AAU9UR30_EUPED</name>